<keyword evidence="5 10" id="KW-0133">Cell shape</keyword>
<dbReference type="EMBL" id="QYRN01000009">
    <property type="protein sequence ID" value="RIX98796.1"/>
    <property type="molecule type" value="Genomic_DNA"/>
</dbReference>
<dbReference type="InterPro" id="IPR007235">
    <property type="entry name" value="Glyco_trans_28_C"/>
</dbReference>
<feature type="binding site" evidence="10">
    <location>
        <position position="165"/>
    </location>
    <ligand>
        <name>UDP-N-acetyl-alpha-D-glucosamine</name>
        <dbReference type="ChEBI" id="CHEBI:57705"/>
    </ligand>
</feature>
<feature type="domain" description="Glycosyltransferase family 28 N-terminal" evidence="11">
    <location>
        <begin position="5"/>
        <end position="141"/>
    </location>
</feature>
<dbReference type="GO" id="GO:0005975">
    <property type="term" value="P:carbohydrate metabolic process"/>
    <property type="evidence" value="ECO:0007669"/>
    <property type="project" value="InterPro"/>
</dbReference>
<evidence type="ECO:0000256" key="9">
    <source>
        <dbReference type="ARBA" id="ARBA00023316"/>
    </source>
</evidence>
<keyword evidence="8 10" id="KW-0131">Cell cycle</keyword>
<dbReference type="GO" id="GO:0009252">
    <property type="term" value="P:peptidoglycan biosynthetic process"/>
    <property type="evidence" value="ECO:0007669"/>
    <property type="project" value="UniProtKB-UniRule"/>
</dbReference>
<dbReference type="GO" id="GO:0051991">
    <property type="term" value="F:UDP-N-acetyl-D-glucosamine:N-acetylmuramoyl-L-alanyl-D-glutamyl-meso-2,6-diaminopimelyl-D-alanyl-D-alanine-diphosphoundecaprenol 4-beta-N-acetylglucosaminlytransferase activity"/>
    <property type="evidence" value="ECO:0007669"/>
    <property type="project" value="RHEA"/>
</dbReference>
<dbReference type="InterPro" id="IPR004276">
    <property type="entry name" value="GlycoTrans_28_N"/>
</dbReference>
<dbReference type="EC" id="2.4.1.227" evidence="10"/>
<evidence type="ECO:0000256" key="4">
    <source>
        <dbReference type="ARBA" id="ARBA00022679"/>
    </source>
</evidence>
<comment type="subcellular location">
    <subcellularLocation>
        <location evidence="10">Cell membrane</location>
        <topology evidence="10">Peripheral membrane protein</topology>
        <orientation evidence="10">Cytoplasmic side</orientation>
    </subcellularLocation>
</comment>
<proteinExistence type="inferred from homology"/>
<dbReference type="AlphaFoldDB" id="A0A3A1WFT5"/>
<keyword evidence="14" id="KW-1185">Reference proteome</keyword>
<evidence type="ECO:0000256" key="7">
    <source>
        <dbReference type="ARBA" id="ARBA00023136"/>
    </source>
</evidence>
<evidence type="ECO:0000259" key="11">
    <source>
        <dbReference type="Pfam" id="PF03033"/>
    </source>
</evidence>
<accession>A0A3A1WFT5</accession>
<dbReference type="GO" id="GO:0005886">
    <property type="term" value="C:plasma membrane"/>
    <property type="evidence" value="ECO:0007669"/>
    <property type="project" value="UniProtKB-SubCell"/>
</dbReference>
<evidence type="ECO:0000256" key="6">
    <source>
        <dbReference type="ARBA" id="ARBA00022984"/>
    </source>
</evidence>
<dbReference type="Pfam" id="PF04101">
    <property type="entry name" value="Glyco_tran_28_C"/>
    <property type="match status" value="1"/>
</dbReference>
<evidence type="ECO:0000256" key="5">
    <source>
        <dbReference type="ARBA" id="ARBA00022960"/>
    </source>
</evidence>
<keyword evidence="3 10" id="KW-0328">Glycosyltransferase</keyword>
<evidence type="ECO:0000259" key="12">
    <source>
        <dbReference type="Pfam" id="PF04101"/>
    </source>
</evidence>
<dbReference type="GO" id="GO:0051301">
    <property type="term" value="P:cell division"/>
    <property type="evidence" value="ECO:0007669"/>
    <property type="project" value="UniProtKB-KW"/>
</dbReference>
<dbReference type="RefSeq" id="WP_119541186.1">
    <property type="nucleotide sequence ID" value="NZ_QYRN01000009.1"/>
</dbReference>
<feature type="binding site" evidence="10">
    <location>
        <position position="294"/>
    </location>
    <ligand>
        <name>UDP-N-acetyl-alpha-D-glucosamine</name>
        <dbReference type="ChEBI" id="CHEBI:57705"/>
    </ligand>
</feature>
<evidence type="ECO:0000313" key="14">
    <source>
        <dbReference type="Proteomes" id="UP000265750"/>
    </source>
</evidence>
<dbReference type="InterPro" id="IPR006009">
    <property type="entry name" value="GlcNAc_MurG"/>
</dbReference>
<comment type="pathway">
    <text evidence="10">Cell wall biogenesis; peptidoglycan biosynthesis.</text>
</comment>
<feature type="domain" description="Glycosyl transferase family 28 C-terminal" evidence="12">
    <location>
        <begin position="187"/>
        <end position="350"/>
    </location>
</feature>
<comment type="catalytic activity">
    <reaction evidence="10">
        <text>di-trans,octa-cis-undecaprenyl diphospho-N-acetyl-alpha-D-muramoyl-L-alanyl-D-glutamyl-meso-2,6-diaminopimeloyl-D-alanyl-D-alanine + UDP-N-acetyl-alpha-D-glucosamine = di-trans,octa-cis-undecaprenyl diphospho-[N-acetyl-alpha-D-glucosaminyl-(1-&gt;4)]-N-acetyl-alpha-D-muramoyl-L-alanyl-D-glutamyl-meso-2,6-diaminopimeloyl-D-alanyl-D-alanine + UDP + H(+)</text>
        <dbReference type="Rhea" id="RHEA:31227"/>
        <dbReference type="ChEBI" id="CHEBI:15378"/>
        <dbReference type="ChEBI" id="CHEBI:57705"/>
        <dbReference type="ChEBI" id="CHEBI:58223"/>
        <dbReference type="ChEBI" id="CHEBI:61387"/>
        <dbReference type="ChEBI" id="CHEBI:61388"/>
        <dbReference type="EC" id="2.4.1.227"/>
    </reaction>
</comment>
<dbReference type="NCBIfam" id="TIGR01133">
    <property type="entry name" value="murG"/>
    <property type="match status" value="1"/>
</dbReference>
<comment type="similarity">
    <text evidence="10">Belongs to the glycosyltransferase 28 family. MurG subfamily.</text>
</comment>
<comment type="function">
    <text evidence="10">Cell wall formation. Catalyzes the transfer of a GlcNAc subunit on undecaprenyl-pyrophosphoryl-MurNAc-pentapeptide (lipid intermediate I) to form undecaprenyl-pyrophosphoryl-MurNAc-(pentapeptide)GlcNAc (lipid intermediate II).</text>
</comment>
<reference evidence="14" key="1">
    <citation type="submission" date="2018-09" db="EMBL/GenBank/DDBJ databases">
        <authorList>
            <person name="Tuo L."/>
        </authorList>
    </citation>
    <scope>NUCLEOTIDE SEQUENCE [LARGE SCALE GENOMIC DNA]</scope>
    <source>
        <strain evidence="14">M2BS4Y-1</strain>
    </source>
</reference>
<evidence type="ECO:0000313" key="13">
    <source>
        <dbReference type="EMBL" id="RIX98796.1"/>
    </source>
</evidence>
<dbReference type="GO" id="GO:0071555">
    <property type="term" value="P:cell wall organization"/>
    <property type="evidence" value="ECO:0007669"/>
    <property type="project" value="UniProtKB-KW"/>
</dbReference>
<dbReference type="HAMAP" id="MF_00033">
    <property type="entry name" value="MurG"/>
    <property type="match status" value="1"/>
</dbReference>
<dbReference type="Gene3D" id="3.40.50.2000">
    <property type="entry name" value="Glycogen Phosphorylase B"/>
    <property type="match status" value="2"/>
</dbReference>
<feature type="binding site" evidence="10">
    <location>
        <begin position="12"/>
        <end position="14"/>
    </location>
    <ligand>
        <name>UDP-N-acetyl-alpha-D-glucosamine</name>
        <dbReference type="ChEBI" id="CHEBI:57705"/>
    </ligand>
</feature>
<feature type="binding site" evidence="10">
    <location>
        <position position="193"/>
    </location>
    <ligand>
        <name>UDP-N-acetyl-alpha-D-glucosamine</name>
        <dbReference type="ChEBI" id="CHEBI:57705"/>
    </ligand>
</feature>
<keyword evidence="9 10" id="KW-0961">Cell wall biogenesis/degradation</keyword>
<gene>
    <name evidence="10 13" type="primary">murG</name>
    <name evidence="13" type="ORF">D3218_16580</name>
</gene>
<dbReference type="Pfam" id="PF03033">
    <property type="entry name" value="Glyco_transf_28"/>
    <property type="match status" value="1"/>
</dbReference>
<dbReference type="GO" id="GO:0050511">
    <property type="term" value="F:undecaprenyldiphospho-muramoylpentapeptide beta-N-acetylglucosaminyltransferase activity"/>
    <property type="evidence" value="ECO:0007669"/>
    <property type="project" value="UniProtKB-UniRule"/>
</dbReference>
<evidence type="ECO:0000256" key="8">
    <source>
        <dbReference type="ARBA" id="ARBA00023306"/>
    </source>
</evidence>
<keyword evidence="6 10" id="KW-0573">Peptidoglycan synthesis</keyword>
<evidence type="ECO:0000256" key="2">
    <source>
        <dbReference type="ARBA" id="ARBA00022618"/>
    </source>
</evidence>
<feature type="binding site" evidence="10">
    <location>
        <position position="123"/>
    </location>
    <ligand>
        <name>UDP-N-acetyl-alpha-D-glucosamine</name>
        <dbReference type="ChEBI" id="CHEBI:57705"/>
    </ligand>
</feature>
<dbReference type="OrthoDB" id="9808936at2"/>
<dbReference type="SUPFAM" id="SSF53756">
    <property type="entry name" value="UDP-Glycosyltransferase/glycogen phosphorylase"/>
    <property type="match status" value="1"/>
</dbReference>
<keyword evidence="7 10" id="KW-0472">Membrane</keyword>
<keyword evidence="4 10" id="KW-0808">Transferase</keyword>
<keyword evidence="1 10" id="KW-1003">Cell membrane</keyword>
<evidence type="ECO:0000256" key="1">
    <source>
        <dbReference type="ARBA" id="ARBA00022475"/>
    </source>
</evidence>
<evidence type="ECO:0000256" key="10">
    <source>
        <dbReference type="HAMAP-Rule" id="MF_00033"/>
    </source>
</evidence>
<organism evidence="13 14">
    <name type="scientific">Aureimonas flava</name>
    <dbReference type="NCBI Taxonomy" id="2320271"/>
    <lineage>
        <taxon>Bacteria</taxon>
        <taxon>Pseudomonadati</taxon>
        <taxon>Pseudomonadota</taxon>
        <taxon>Alphaproteobacteria</taxon>
        <taxon>Hyphomicrobiales</taxon>
        <taxon>Aurantimonadaceae</taxon>
        <taxon>Aureimonas</taxon>
    </lineage>
</organism>
<sequence>MTAPIFLCAGGTGGHLFPAEALAHELRARGHAVHLVTDERAGRYAGSFPADETHVVPSATFGSRNPAAVLRSGLKLWTGYRGAIALMKRLRPVAVIGFGGYPTLPPMMAAVQLGLPTAIHEQNAVMGRANRFLAPRVRRVAAGIPQTGADGAVAAKTTVTGNPVRPAVLEAAAEPYRASGEGEPFELVVFGGSQGARFFSDAVPEAAKLLPPAVRARLRVTQQARAEDEARTVAAYRELGIPAEVSPFFGDMAGRIAKAHLVVSRAGASTVSELSVIGRPSILVPYPHALDHDQAANAARLQGAGGTIVSQQSDLSPERLAGLVTMVANDADKAVTMAGAARAQGIPEAARLLADLVASMPDAAAGR</sequence>
<dbReference type="UniPathway" id="UPA00219"/>
<evidence type="ECO:0000256" key="3">
    <source>
        <dbReference type="ARBA" id="ARBA00022676"/>
    </source>
</evidence>
<comment type="caution">
    <text evidence="10">Lacks conserved residue(s) required for the propagation of feature annotation.</text>
</comment>
<name>A0A3A1WFT5_9HYPH</name>
<protein>
    <recommendedName>
        <fullName evidence="10">UDP-N-acetylglucosamine--N-acetylmuramyl-(pentapeptide) pyrophosphoryl-undecaprenol N-acetylglucosamine transferase</fullName>
        <ecNumber evidence="10">2.4.1.227</ecNumber>
    </recommendedName>
    <alternativeName>
        <fullName evidence="10">Undecaprenyl-PP-MurNAc-pentapeptide-UDPGlcNAc GlcNAc transferase</fullName>
    </alternativeName>
</protein>
<keyword evidence="2 10" id="KW-0132">Cell division</keyword>
<dbReference type="GO" id="GO:0008360">
    <property type="term" value="P:regulation of cell shape"/>
    <property type="evidence" value="ECO:0007669"/>
    <property type="project" value="UniProtKB-KW"/>
</dbReference>
<comment type="caution">
    <text evidence="13">The sequence shown here is derived from an EMBL/GenBank/DDBJ whole genome shotgun (WGS) entry which is preliminary data.</text>
</comment>
<dbReference type="CDD" id="cd03785">
    <property type="entry name" value="GT28_MurG"/>
    <property type="match status" value="1"/>
</dbReference>
<dbReference type="PANTHER" id="PTHR21015">
    <property type="entry name" value="UDP-N-ACETYLGLUCOSAMINE--N-ACETYLMURAMYL-(PENTAPEPTIDE) PYROPHOSPHORYL-UNDECAPRENOL N-ACETYLGLUCOSAMINE TRANSFERASE 1"/>
    <property type="match status" value="1"/>
</dbReference>
<dbReference type="PANTHER" id="PTHR21015:SF22">
    <property type="entry name" value="GLYCOSYLTRANSFERASE"/>
    <property type="match status" value="1"/>
</dbReference>
<dbReference type="Proteomes" id="UP000265750">
    <property type="component" value="Unassembled WGS sequence"/>
</dbReference>